<dbReference type="RefSeq" id="WP_159580465.1">
    <property type="nucleotide sequence ID" value="NZ_JBIPKE010000007.1"/>
</dbReference>
<comment type="caution">
    <text evidence="1">The sequence shown here is derived from an EMBL/GenBank/DDBJ whole genome shotgun (WGS) entry which is preliminary data.</text>
</comment>
<reference evidence="1 2" key="1">
    <citation type="journal article" date="2013" name="Int. J. Syst. Evol. Microbiol.">
        <title>Marinoscillum luteum sp. nov., isolated from marine sediment.</title>
        <authorList>
            <person name="Cha I.T."/>
            <person name="Park S.J."/>
            <person name="Kim S.J."/>
            <person name="Kim J.G."/>
            <person name="Jung M.Y."/>
            <person name="Shin K.S."/>
            <person name="Kwon K.K."/>
            <person name="Yang S.H."/>
            <person name="Seo Y.S."/>
            <person name="Rhee S.K."/>
        </authorList>
    </citation>
    <scope>NUCLEOTIDE SEQUENCE [LARGE SCALE GENOMIC DNA]</scope>
    <source>
        <strain evidence="1 2">KCTC 23939</strain>
    </source>
</reference>
<dbReference type="Proteomes" id="UP001610063">
    <property type="component" value="Unassembled WGS sequence"/>
</dbReference>
<name>A0ABW7N2M3_9BACT</name>
<sequence length="79" mass="9134">MKVKASNFKNWCTENISPQSWTRICLKCVDEIRAKGYNLKQMEDLDPDVDLDAELLTSLSTALETLYEMSVDESLLIRY</sequence>
<evidence type="ECO:0000313" key="2">
    <source>
        <dbReference type="Proteomes" id="UP001610063"/>
    </source>
</evidence>
<accession>A0ABW7N2M3</accession>
<protein>
    <submittedName>
        <fullName evidence="1">Uncharacterized protein</fullName>
    </submittedName>
</protein>
<organism evidence="1 2">
    <name type="scientific">Marinoscillum luteum</name>
    <dbReference type="NCBI Taxonomy" id="861051"/>
    <lineage>
        <taxon>Bacteria</taxon>
        <taxon>Pseudomonadati</taxon>
        <taxon>Bacteroidota</taxon>
        <taxon>Cytophagia</taxon>
        <taxon>Cytophagales</taxon>
        <taxon>Reichenbachiellaceae</taxon>
        <taxon>Marinoscillum</taxon>
    </lineage>
</organism>
<dbReference type="EMBL" id="JBIPKE010000007">
    <property type="protein sequence ID" value="MFH6981925.1"/>
    <property type="molecule type" value="Genomic_DNA"/>
</dbReference>
<gene>
    <name evidence="1" type="ORF">ACHKAR_00675</name>
</gene>
<evidence type="ECO:0000313" key="1">
    <source>
        <dbReference type="EMBL" id="MFH6981925.1"/>
    </source>
</evidence>
<keyword evidence="2" id="KW-1185">Reference proteome</keyword>
<proteinExistence type="predicted"/>